<organism evidence="3 4">
    <name type="scientific">Pseudomonas syringae pv. actinidiae</name>
    <dbReference type="NCBI Taxonomy" id="103796"/>
    <lineage>
        <taxon>Bacteria</taxon>
        <taxon>Pseudomonadati</taxon>
        <taxon>Pseudomonadota</taxon>
        <taxon>Gammaproteobacteria</taxon>
        <taxon>Pseudomonadales</taxon>
        <taxon>Pseudomonadaceae</taxon>
        <taxon>Pseudomonas</taxon>
        <taxon>Pseudomonas syringae</taxon>
    </lineage>
</organism>
<dbReference type="AlphaFoldDB" id="A0AAN4Q774"/>
<comment type="caution">
    <text evidence="3">The sequence shown here is derived from an EMBL/GenBank/DDBJ whole genome shotgun (WGS) entry which is preliminary data.</text>
</comment>
<feature type="domain" description="Ricin B lectin" evidence="2">
    <location>
        <begin position="34"/>
        <end position="109"/>
    </location>
</feature>
<dbReference type="Proteomes" id="UP000248291">
    <property type="component" value="Unassembled WGS sequence"/>
</dbReference>
<dbReference type="EMBL" id="BGKA01000152">
    <property type="protein sequence ID" value="GBH18246.1"/>
    <property type="molecule type" value="Genomic_DNA"/>
</dbReference>
<dbReference type="SUPFAM" id="SSF50370">
    <property type="entry name" value="Ricin B-like lectins"/>
    <property type="match status" value="1"/>
</dbReference>
<dbReference type="InterPro" id="IPR000772">
    <property type="entry name" value="Ricin_B_lectin"/>
</dbReference>
<reference evidence="3 4" key="1">
    <citation type="submission" date="2018-04" db="EMBL/GenBank/DDBJ databases">
        <title>Draft genome sequence of Pseudomonas syringae pv. actinidiae biovar 3 strains isolated from kiwifruit in Kagawa prefecture.</title>
        <authorList>
            <person name="Tabuchi M."/>
            <person name="Saito M."/>
            <person name="Fujiwara S."/>
            <person name="Sasa N."/>
            <person name="Akimitsu K."/>
            <person name="Gomi K."/>
            <person name="Konishi-Sugita S."/>
            <person name="Hamano K."/>
            <person name="Kataoka I."/>
        </authorList>
    </citation>
    <scope>NUCLEOTIDE SEQUENCE [LARGE SCALE GENOMIC DNA]</scope>
    <source>
        <strain evidence="3 4">MAFF212211</strain>
    </source>
</reference>
<evidence type="ECO:0000313" key="4">
    <source>
        <dbReference type="Proteomes" id="UP000248291"/>
    </source>
</evidence>
<dbReference type="RefSeq" id="WP_225877631.1">
    <property type="nucleotide sequence ID" value="NZ_BGKA01000152.1"/>
</dbReference>
<sequence length="171" mass="18736">MKKIPAFIGLSFLPFFCPTAFSAEMNPYEKILSTASGEQVCLTLDSESNAVSLLKCVNTDHQQWIFVSSGSMLYIKNKALGGSAQAMCLSASNSSRVSMKTCASNGSQEYQSLRLWSRDGENPSLLSNKYVKDLGFDNYLLNNGTSTAGVWQGRSGLVKMDNHSTSLRRDH</sequence>
<keyword evidence="1" id="KW-0732">Signal</keyword>
<feature type="signal peptide" evidence="1">
    <location>
        <begin position="1"/>
        <end position="22"/>
    </location>
</feature>
<dbReference type="Gene3D" id="2.80.10.50">
    <property type="match status" value="1"/>
</dbReference>
<evidence type="ECO:0000313" key="3">
    <source>
        <dbReference type="EMBL" id="GBH18246.1"/>
    </source>
</evidence>
<name>A0AAN4Q774_PSESF</name>
<feature type="chain" id="PRO_5042870492" evidence="1">
    <location>
        <begin position="23"/>
        <end position="171"/>
    </location>
</feature>
<evidence type="ECO:0000259" key="2">
    <source>
        <dbReference type="Pfam" id="PF00652"/>
    </source>
</evidence>
<accession>A0AAN4Q774</accession>
<evidence type="ECO:0000256" key="1">
    <source>
        <dbReference type="SAM" id="SignalP"/>
    </source>
</evidence>
<dbReference type="InterPro" id="IPR035992">
    <property type="entry name" value="Ricin_B-like_lectins"/>
</dbReference>
<gene>
    <name evidence="3" type="ORF">KPSA3_04226</name>
</gene>
<protein>
    <submittedName>
        <fullName evidence="3">WD40 repeat protein</fullName>
    </submittedName>
</protein>
<dbReference type="Pfam" id="PF00652">
    <property type="entry name" value="Ricin_B_lectin"/>
    <property type="match status" value="1"/>
</dbReference>
<dbReference type="PROSITE" id="PS50231">
    <property type="entry name" value="RICIN_B_LECTIN"/>
    <property type="match status" value="1"/>
</dbReference>
<proteinExistence type="predicted"/>